<organism evidence="1 2">
    <name type="scientific">Trichothecium roseum</name>
    <dbReference type="NCBI Taxonomy" id="47278"/>
    <lineage>
        <taxon>Eukaryota</taxon>
        <taxon>Fungi</taxon>
        <taxon>Dikarya</taxon>
        <taxon>Ascomycota</taxon>
        <taxon>Pezizomycotina</taxon>
        <taxon>Sordariomycetes</taxon>
        <taxon>Hypocreomycetidae</taxon>
        <taxon>Hypocreales</taxon>
        <taxon>Hypocreales incertae sedis</taxon>
        <taxon>Trichothecium</taxon>
    </lineage>
</organism>
<evidence type="ECO:0000313" key="1">
    <source>
        <dbReference type="EMBL" id="KAI9898352.1"/>
    </source>
</evidence>
<sequence>MARPTTISLPRPSLSMLLVATAAILLFLVGPAAALEVTPGSSCASICLDADSGEKDAFDPAASTTNTTDITCLDDSFSSEKGKGKKFHDCLECLQKSKKVDEEQDESDLHWYLYNLRYSLSTCLYSEPNNSPEAHVTPCVLSWACGTLKGALVEDKLNPNGTDTYGYCDADGGLFTKPEGKLDSCITCLRGTSDQTYLANFMVALQAGCQQKPDKGQLLGLTGSPFTVSAINSTSEEDAEDVRSRPGGAGSATLTTGAIVGIAIGAALLLFGALALFFIHWRRQRRLDRDEKAATASSSYRGSQAGTPDPILPPGGTQMSSSLRTYSAQSNYGGGNMSSGDYYDKLEEDIRAGNMGYSLDLRAPSSRAGPGGLPAHQAYVPRAPSKLHASESNAAAAGGPRTLRNSTMPRHSRSHTTGSVPYQRPSDFGARAPSLAAPAPAKTTAAAGGGAFTARTGVPPPPPGPPPRKGHHGKTPSLTLPIAPKLRLPRQYAPPTVTVQDVQPHDDEGDVQRGMQISAPMMGQAGVIGLGLSNHHRPSHQQQQPRGGEHASPGDVSMRSGKSALYGI</sequence>
<gene>
    <name evidence="1" type="ORF">N3K66_006712</name>
</gene>
<evidence type="ECO:0000313" key="2">
    <source>
        <dbReference type="Proteomes" id="UP001163324"/>
    </source>
</evidence>
<protein>
    <submittedName>
        <fullName evidence="1">Uncharacterized protein</fullName>
    </submittedName>
</protein>
<name>A0ACC0UXE9_9HYPO</name>
<keyword evidence="2" id="KW-1185">Reference proteome</keyword>
<proteinExistence type="predicted"/>
<accession>A0ACC0UXE9</accession>
<reference evidence="1" key="1">
    <citation type="submission" date="2022-10" db="EMBL/GenBank/DDBJ databases">
        <title>Complete Genome of Trichothecium roseum strain YXFP-22015, a Plant Pathogen Isolated from Citrus.</title>
        <authorList>
            <person name="Wang Y."/>
            <person name="Zhu L."/>
        </authorList>
    </citation>
    <scope>NUCLEOTIDE SEQUENCE</scope>
    <source>
        <strain evidence="1">YXFP-22015</strain>
    </source>
</reference>
<dbReference type="EMBL" id="CM047945">
    <property type="protein sequence ID" value="KAI9898352.1"/>
    <property type="molecule type" value="Genomic_DNA"/>
</dbReference>
<dbReference type="Proteomes" id="UP001163324">
    <property type="component" value="Chromosome 6"/>
</dbReference>
<comment type="caution">
    <text evidence="1">The sequence shown here is derived from an EMBL/GenBank/DDBJ whole genome shotgun (WGS) entry which is preliminary data.</text>
</comment>